<dbReference type="InterPro" id="IPR012674">
    <property type="entry name" value="Calycin"/>
</dbReference>
<dbReference type="EMBL" id="GIFC01016163">
    <property type="protein sequence ID" value="MXU98246.1"/>
    <property type="molecule type" value="Transcribed_RNA"/>
</dbReference>
<feature type="signal peptide" evidence="2">
    <location>
        <begin position="1"/>
        <end position="24"/>
    </location>
</feature>
<sequence>MGVATVPMRLMYAAWFACIATTSAWQAQMTIRNPENNPLLNDPKYGPLQNAWKALERNDTYVLMFRSKNYEPNITCVKVKSTVYNETLKIANYTRTYFNMTSGNMTNLEFQVRALNQSGYELENVIRAGLKGSAPRATPMPLGSNMYIQYGDYSCNTSSKPMWELLRDGTSLDKDKPKASNPVEGKDYLDFYEVYSQPSCNILRSPLLQGGCDFWLNQSLLAGVLKNAANLTQSIDAEAPKETSAEGLNGDGNKANAEKKNNEEKRNEAKKYAEALFKSLPTACRYAFIASCGYPQVMMYDKAKCDAKLKDPKTTTASSPK</sequence>
<dbReference type="Gene3D" id="2.40.128.20">
    <property type="match status" value="1"/>
</dbReference>
<keyword evidence="2" id="KW-0732">Signal</keyword>
<evidence type="ECO:0000313" key="3">
    <source>
        <dbReference type="EMBL" id="MXU98246.1"/>
    </source>
</evidence>
<dbReference type="InterPro" id="IPR002970">
    <property type="entry name" value="Tick_his-bd"/>
</dbReference>
<name>A0A6B0V995_IXORI</name>
<dbReference type="Pfam" id="PF02098">
    <property type="entry name" value="His_binding"/>
    <property type="match status" value="1"/>
</dbReference>
<feature type="chain" id="PRO_5025441536" evidence="2">
    <location>
        <begin position="25"/>
        <end position="321"/>
    </location>
</feature>
<feature type="region of interest" description="Disordered" evidence="1">
    <location>
        <begin position="239"/>
        <end position="266"/>
    </location>
</feature>
<dbReference type="SUPFAM" id="SSF50814">
    <property type="entry name" value="Lipocalins"/>
    <property type="match status" value="2"/>
</dbReference>
<evidence type="ECO:0000256" key="1">
    <source>
        <dbReference type="SAM" id="MobiDB-lite"/>
    </source>
</evidence>
<feature type="compositionally biased region" description="Basic and acidic residues" evidence="1">
    <location>
        <begin position="256"/>
        <end position="266"/>
    </location>
</feature>
<protein>
    <submittedName>
        <fullName evidence="3">Putative lipocalin</fullName>
    </submittedName>
</protein>
<proteinExistence type="predicted"/>
<dbReference type="AlphaFoldDB" id="A0A6B0V995"/>
<organism evidence="3">
    <name type="scientific">Ixodes ricinus</name>
    <name type="common">Common tick</name>
    <name type="synonym">Acarus ricinus</name>
    <dbReference type="NCBI Taxonomy" id="34613"/>
    <lineage>
        <taxon>Eukaryota</taxon>
        <taxon>Metazoa</taxon>
        <taxon>Ecdysozoa</taxon>
        <taxon>Arthropoda</taxon>
        <taxon>Chelicerata</taxon>
        <taxon>Arachnida</taxon>
        <taxon>Acari</taxon>
        <taxon>Parasitiformes</taxon>
        <taxon>Ixodida</taxon>
        <taxon>Ixodoidea</taxon>
        <taxon>Ixodidae</taxon>
        <taxon>Ixodinae</taxon>
        <taxon>Ixodes</taxon>
    </lineage>
</organism>
<accession>A0A6B0V995</accession>
<dbReference type="GO" id="GO:0043176">
    <property type="term" value="F:amine binding"/>
    <property type="evidence" value="ECO:0007669"/>
    <property type="project" value="InterPro"/>
</dbReference>
<reference evidence="3" key="1">
    <citation type="submission" date="2019-12" db="EMBL/GenBank/DDBJ databases">
        <title>An insight into the sialome of adult female Ixodes ricinus ticks feeding for 6 days.</title>
        <authorList>
            <person name="Perner J."/>
            <person name="Ribeiro J.M.C."/>
        </authorList>
    </citation>
    <scope>NUCLEOTIDE SEQUENCE</scope>
    <source>
        <strain evidence="3">Semi-engorged</strain>
        <tissue evidence="3">Salivary glands</tissue>
    </source>
</reference>
<evidence type="ECO:0000256" key="2">
    <source>
        <dbReference type="SAM" id="SignalP"/>
    </source>
</evidence>
<dbReference type="GO" id="GO:0030682">
    <property type="term" value="P:symbiont-mediated perturbation of host defenses"/>
    <property type="evidence" value="ECO:0007669"/>
    <property type="project" value="InterPro"/>
</dbReference>